<name>A0ABN3EQI0_9ACTN</name>
<dbReference type="RefSeq" id="WP_344639663.1">
    <property type="nucleotide sequence ID" value="NZ_BAAATR010000034.1"/>
</dbReference>
<gene>
    <name evidence="2" type="ORF">GCM10010430_60070</name>
</gene>
<sequence>MAVQDGRIRTHKPEMSRDPKLAEVSLSAERTFVYMLNYVDDRGRVIDDAGILRGLIWKRKKSWDGSVHTTERVEEDLRQLADVGLVCRYVNPADEGEELLHVVNFNKHQRIDKPSVSRLVPCPLHQTQEADADKPVPAKRTRKKILEHQPEQHLADVTETADQSLPESSDRDHQDPRSLDSTTPSMTPSPTGSRITDPGSTPPGGGCAAPAQVLSSEDPSADQVAVLHPHTTGANALVAEYVRSCPQQPTERFRGHLGREVKQLLSAGYGTEQVRAGLRLLAQNPKGPSALESFVQEALTSRRTRTGSAYQAWTNPAAGAAAYAGDL</sequence>
<evidence type="ECO:0000313" key="2">
    <source>
        <dbReference type="EMBL" id="GAA2266924.1"/>
    </source>
</evidence>
<keyword evidence="3" id="KW-1185">Reference proteome</keyword>
<accession>A0ABN3EQI0</accession>
<dbReference type="EMBL" id="BAAATR010000034">
    <property type="protein sequence ID" value="GAA2266924.1"/>
    <property type="molecule type" value="Genomic_DNA"/>
</dbReference>
<feature type="region of interest" description="Disordered" evidence="1">
    <location>
        <begin position="147"/>
        <end position="221"/>
    </location>
</feature>
<dbReference type="Proteomes" id="UP001500305">
    <property type="component" value="Unassembled WGS sequence"/>
</dbReference>
<feature type="compositionally biased region" description="Basic and acidic residues" evidence="1">
    <location>
        <begin position="168"/>
        <end position="178"/>
    </location>
</feature>
<feature type="compositionally biased region" description="Basic and acidic residues" evidence="1">
    <location>
        <begin position="147"/>
        <end position="156"/>
    </location>
</feature>
<protein>
    <submittedName>
        <fullName evidence="2">Uncharacterized protein</fullName>
    </submittedName>
</protein>
<comment type="caution">
    <text evidence="2">The sequence shown here is derived from an EMBL/GenBank/DDBJ whole genome shotgun (WGS) entry which is preliminary data.</text>
</comment>
<feature type="compositionally biased region" description="Low complexity" evidence="1">
    <location>
        <begin position="181"/>
        <end position="193"/>
    </location>
</feature>
<evidence type="ECO:0000256" key="1">
    <source>
        <dbReference type="SAM" id="MobiDB-lite"/>
    </source>
</evidence>
<evidence type="ECO:0000313" key="3">
    <source>
        <dbReference type="Proteomes" id="UP001500305"/>
    </source>
</evidence>
<reference evidence="2 3" key="1">
    <citation type="journal article" date="2019" name="Int. J. Syst. Evol. Microbiol.">
        <title>The Global Catalogue of Microorganisms (GCM) 10K type strain sequencing project: providing services to taxonomists for standard genome sequencing and annotation.</title>
        <authorList>
            <consortium name="The Broad Institute Genomics Platform"/>
            <consortium name="The Broad Institute Genome Sequencing Center for Infectious Disease"/>
            <person name="Wu L."/>
            <person name="Ma J."/>
        </authorList>
    </citation>
    <scope>NUCLEOTIDE SEQUENCE [LARGE SCALE GENOMIC DNA]</scope>
    <source>
        <strain evidence="2 3">JCM 7356</strain>
    </source>
</reference>
<proteinExistence type="predicted"/>
<organism evidence="2 3">
    <name type="scientific">Kitasatospora cystarginea</name>
    <dbReference type="NCBI Taxonomy" id="58350"/>
    <lineage>
        <taxon>Bacteria</taxon>
        <taxon>Bacillati</taxon>
        <taxon>Actinomycetota</taxon>
        <taxon>Actinomycetes</taxon>
        <taxon>Kitasatosporales</taxon>
        <taxon>Streptomycetaceae</taxon>
        <taxon>Kitasatospora</taxon>
    </lineage>
</organism>